<reference evidence="2" key="1">
    <citation type="submission" date="2023-04" db="EMBL/GenBank/DDBJ databases">
        <title>Chromosome-level genome of Chaenocephalus aceratus.</title>
        <authorList>
            <person name="Park H."/>
        </authorList>
    </citation>
    <scope>NUCLEOTIDE SEQUENCE</scope>
    <source>
        <strain evidence="2">DE</strain>
        <tissue evidence="2">Muscle</tissue>
    </source>
</reference>
<keyword evidence="3" id="KW-1185">Reference proteome</keyword>
<feature type="region of interest" description="Disordered" evidence="1">
    <location>
        <begin position="1"/>
        <end position="20"/>
    </location>
</feature>
<organism evidence="2 3">
    <name type="scientific">Dissostichus eleginoides</name>
    <name type="common">Patagonian toothfish</name>
    <name type="synonym">Dissostichus amissus</name>
    <dbReference type="NCBI Taxonomy" id="100907"/>
    <lineage>
        <taxon>Eukaryota</taxon>
        <taxon>Metazoa</taxon>
        <taxon>Chordata</taxon>
        <taxon>Craniata</taxon>
        <taxon>Vertebrata</taxon>
        <taxon>Euteleostomi</taxon>
        <taxon>Actinopterygii</taxon>
        <taxon>Neopterygii</taxon>
        <taxon>Teleostei</taxon>
        <taxon>Neoteleostei</taxon>
        <taxon>Acanthomorphata</taxon>
        <taxon>Eupercaria</taxon>
        <taxon>Perciformes</taxon>
        <taxon>Notothenioidei</taxon>
        <taxon>Nototheniidae</taxon>
        <taxon>Dissostichus</taxon>
    </lineage>
</organism>
<dbReference type="EMBL" id="JASDAP010000004">
    <property type="protein sequence ID" value="KAK1903984.1"/>
    <property type="molecule type" value="Genomic_DNA"/>
</dbReference>
<accession>A0AAD9CLG8</accession>
<evidence type="ECO:0000256" key="1">
    <source>
        <dbReference type="SAM" id="MobiDB-lite"/>
    </source>
</evidence>
<comment type="caution">
    <text evidence="2">The sequence shown here is derived from an EMBL/GenBank/DDBJ whole genome shotgun (WGS) entry which is preliminary data.</text>
</comment>
<dbReference type="AlphaFoldDB" id="A0AAD9CLG8"/>
<proteinExistence type="predicted"/>
<feature type="non-terminal residue" evidence="2">
    <location>
        <position position="79"/>
    </location>
</feature>
<evidence type="ECO:0000313" key="3">
    <source>
        <dbReference type="Proteomes" id="UP001228049"/>
    </source>
</evidence>
<evidence type="ECO:0000313" key="2">
    <source>
        <dbReference type="EMBL" id="KAK1903984.1"/>
    </source>
</evidence>
<protein>
    <submittedName>
        <fullName evidence="2">UvrABC system protein C</fullName>
    </submittedName>
</protein>
<dbReference type="Proteomes" id="UP001228049">
    <property type="component" value="Unassembled WGS sequence"/>
</dbReference>
<name>A0AAD9CLG8_DISEL</name>
<gene>
    <name evidence="2" type="ORF">KUDE01_011169</name>
</gene>
<sequence>MSALRGCWKTQQEPSLAPGMPCHHGEALECTGTQRAPGAQRALRFDNHIKVLATSVGVQEKGLLPGFNPPKLGSLTLST</sequence>